<keyword evidence="1" id="KW-1003">Cell membrane</keyword>
<evidence type="ECO:0000313" key="4">
    <source>
        <dbReference type="EMBL" id="RBP01880.1"/>
    </source>
</evidence>
<keyword evidence="1 3" id="KW-0472">Membrane</keyword>
<dbReference type="PIRSF" id="PIRSF018571">
    <property type="entry name" value="SpoIIGA"/>
    <property type="match status" value="1"/>
</dbReference>
<keyword evidence="1" id="KW-0064">Aspartyl protease</keyword>
<feature type="transmembrane region" description="Helical" evidence="3">
    <location>
        <begin position="73"/>
        <end position="93"/>
    </location>
</feature>
<evidence type="ECO:0000256" key="1">
    <source>
        <dbReference type="PIRNR" id="PIRNR018571"/>
    </source>
</evidence>
<keyword evidence="3" id="KW-0812">Transmembrane</keyword>
<evidence type="ECO:0000256" key="2">
    <source>
        <dbReference type="PIRSR" id="PIRSR018571-1"/>
    </source>
</evidence>
<comment type="similarity">
    <text evidence="1">Belongs to the peptidase U4 family.</text>
</comment>
<accession>A0A366EJI7</accession>
<dbReference type="NCBIfam" id="TIGR02854">
    <property type="entry name" value="spore_II_GA"/>
    <property type="match status" value="1"/>
</dbReference>
<proteinExistence type="inferred from homology"/>
<dbReference type="GO" id="GO:0004190">
    <property type="term" value="F:aspartic-type endopeptidase activity"/>
    <property type="evidence" value="ECO:0007669"/>
    <property type="project" value="UniProtKB-KW"/>
</dbReference>
<feature type="active site" evidence="2">
    <location>
        <position position="166"/>
    </location>
</feature>
<dbReference type="Pfam" id="PF03419">
    <property type="entry name" value="Peptidase_U4"/>
    <property type="match status" value="1"/>
</dbReference>
<keyword evidence="1" id="KW-0749">Sporulation</keyword>
<dbReference type="GO" id="GO:0030436">
    <property type="term" value="P:asexual sporulation"/>
    <property type="evidence" value="ECO:0007669"/>
    <property type="project" value="InterPro"/>
</dbReference>
<dbReference type="GO" id="GO:0006508">
    <property type="term" value="P:proteolysis"/>
    <property type="evidence" value="ECO:0007669"/>
    <property type="project" value="UniProtKB-KW"/>
</dbReference>
<keyword evidence="1" id="KW-0378">Hydrolase</keyword>
<keyword evidence="3" id="KW-1133">Transmembrane helix</keyword>
<dbReference type="GO" id="GO:0005886">
    <property type="term" value="C:plasma membrane"/>
    <property type="evidence" value="ECO:0007669"/>
    <property type="project" value="UniProtKB-SubCell"/>
</dbReference>
<name>A0A366EJI7_9BACI</name>
<comment type="subunit">
    <text evidence="1">Self-associates. Interacts with SigE. Interacts with SpoIIR.</text>
</comment>
<gene>
    <name evidence="4" type="ORF">DES48_101627</name>
</gene>
<dbReference type="EC" id="3.4.23.-" evidence="1"/>
<feature type="transmembrane region" description="Helical" evidence="3">
    <location>
        <begin position="113"/>
        <end position="130"/>
    </location>
</feature>
<dbReference type="InterPro" id="IPR005081">
    <property type="entry name" value="SpoIIGA"/>
</dbReference>
<comment type="caution">
    <text evidence="4">The sequence shown here is derived from an EMBL/GenBank/DDBJ whole genome shotgun (WGS) entry which is preliminary data.</text>
</comment>
<comment type="function">
    <text evidence="1">Probable aspartic protease that is responsible for the proteolytic cleavage of the RNA polymerase sigma E factor (SigE/spoIIGB) to yield the active peptide in the mother cell during sporulation. Responds to a signal from the forespore that is triggered by the extracellular signal protein SpoIIR.</text>
</comment>
<keyword evidence="5" id="KW-1185">Reference proteome</keyword>
<comment type="subcellular location">
    <subcellularLocation>
        <location evidence="1">Cell membrane</location>
    </subcellularLocation>
</comment>
<dbReference type="OrthoDB" id="2690199at2"/>
<organism evidence="4 5">
    <name type="scientific">Paraliobacillus ryukyuensis</name>
    <dbReference type="NCBI Taxonomy" id="200904"/>
    <lineage>
        <taxon>Bacteria</taxon>
        <taxon>Bacillati</taxon>
        <taxon>Bacillota</taxon>
        <taxon>Bacilli</taxon>
        <taxon>Bacillales</taxon>
        <taxon>Bacillaceae</taxon>
        <taxon>Paraliobacillus</taxon>
    </lineage>
</organism>
<dbReference type="AlphaFoldDB" id="A0A366EJI7"/>
<sequence>MILLLTRHMAKISARNSMIFFGACAASLLVPLTVFYPESILLHPIGKLLLSMGIVLIGFGLQRPIKLLRLLAIFYFITFTLGGALTAIHFFLSNPMNVSKTGIVTWSSGYGDPISWSFVILGFPVVWWFTKQRLDKHTLLQFQTEQLMQVIIQLDNQIVQTTGYVDSGNQLIDPFSRKTVVVCDFTVIKQLFSEETIQLMKKVKEDNSFEQLYDKIHLPVNLVPYQDVSGQSQFMLVFRPDKFTIFNNQTRIDASNVLIGLQFGQLTQDEIYHCLLHPALFNQTSKQIS</sequence>
<evidence type="ECO:0000313" key="5">
    <source>
        <dbReference type="Proteomes" id="UP000252254"/>
    </source>
</evidence>
<feature type="transmembrane region" description="Helical" evidence="3">
    <location>
        <begin position="40"/>
        <end position="61"/>
    </location>
</feature>
<protein>
    <recommendedName>
        <fullName evidence="1">Sporulation sigma-E factor-processing peptidase</fullName>
        <ecNumber evidence="1">3.4.23.-</ecNumber>
    </recommendedName>
    <alternativeName>
        <fullName evidence="1">Membrane-associated aspartic protease</fullName>
    </alternativeName>
    <alternativeName>
        <fullName evidence="1">Stage II sporulation protein GA</fullName>
    </alternativeName>
</protein>
<feature type="transmembrane region" description="Helical" evidence="3">
    <location>
        <begin position="12"/>
        <end position="34"/>
    </location>
</feature>
<dbReference type="STRING" id="200904.GCA_900168775_01487"/>
<reference evidence="4 5" key="1">
    <citation type="submission" date="2018-06" db="EMBL/GenBank/DDBJ databases">
        <title>Genomic Encyclopedia of Type Strains, Phase IV (KMG-IV): sequencing the most valuable type-strain genomes for metagenomic binning, comparative biology and taxonomic classification.</title>
        <authorList>
            <person name="Goeker M."/>
        </authorList>
    </citation>
    <scope>NUCLEOTIDE SEQUENCE [LARGE SCALE GENOMIC DNA]</scope>
    <source>
        <strain evidence="4 5">DSM 15140</strain>
    </source>
</reference>
<dbReference type="GO" id="GO:0030435">
    <property type="term" value="P:sporulation resulting in formation of a cellular spore"/>
    <property type="evidence" value="ECO:0007669"/>
    <property type="project" value="UniProtKB-KW"/>
</dbReference>
<keyword evidence="1" id="KW-0645">Protease</keyword>
<dbReference type="Proteomes" id="UP000252254">
    <property type="component" value="Unassembled WGS sequence"/>
</dbReference>
<evidence type="ECO:0000256" key="3">
    <source>
        <dbReference type="SAM" id="Phobius"/>
    </source>
</evidence>
<dbReference type="EMBL" id="QNRI01000001">
    <property type="protein sequence ID" value="RBP01880.1"/>
    <property type="molecule type" value="Genomic_DNA"/>
</dbReference>